<dbReference type="PROSITE" id="PS51257">
    <property type="entry name" value="PROKAR_LIPOPROTEIN"/>
    <property type="match status" value="1"/>
</dbReference>
<name>A0A7W5UMQ6_9BACT</name>
<dbReference type="EMBL" id="JACICA010000005">
    <property type="protein sequence ID" value="MBB3702852.1"/>
    <property type="molecule type" value="Genomic_DNA"/>
</dbReference>
<dbReference type="Gene3D" id="2.40.128.640">
    <property type="match status" value="1"/>
</dbReference>
<gene>
    <name evidence="2" type="ORF">FHS60_001321</name>
</gene>
<protein>
    <recommendedName>
        <fullName evidence="4">Copper resistance protein NlpE</fullName>
    </recommendedName>
</protein>
<feature type="chain" id="PRO_5030827720" description="Copper resistance protein NlpE" evidence="1">
    <location>
        <begin position="19"/>
        <end position="128"/>
    </location>
</feature>
<dbReference type="Pfam" id="PF04170">
    <property type="entry name" value="NlpE"/>
    <property type="match status" value="1"/>
</dbReference>
<keyword evidence="1" id="KW-0732">Signal</keyword>
<comment type="caution">
    <text evidence="2">The sequence shown here is derived from an EMBL/GenBank/DDBJ whole genome shotgun (WGS) entry which is preliminary data.</text>
</comment>
<evidence type="ECO:0008006" key="4">
    <source>
        <dbReference type="Google" id="ProtNLM"/>
    </source>
</evidence>
<evidence type="ECO:0000313" key="2">
    <source>
        <dbReference type="EMBL" id="MBB3702852.1"/>
    </source>
</evidence>
<evidence type="ECO:0000313" key="3">
    <source>
        <dbReference type="Proteomes" id="UP000541425"/>
    </source>
</evidence>
<reference evidence="2 3" key="1">
    <citation type="submission" date="2020-08" db="EMBL/GenBank/DDBJ databases">
        <title>Genomic Encyclopedia of Type Strains, Phase IV (KMG-IV): sequencing the most valuable type-strain genomes for metagenomic binning, comparative biology and taxonomic classification.</title>
        <authorList>
            <person name="Goeker M."/>
        </authorList>
    </citation>
    <scope>NUCLEOTIDE SEQUENCE [LARGE SCALE GENOMIC DNA]</scope>
    <source>
        <strain evidence="2 3">DSM 22548</strain>
    </source>
</reference>
<dbReference type="RefSeq" id="WP_183696491.1">
    <property type="nucleotide sequence ID" value="NZ_JACICA010000005.1"/>
</dbReference>
<accession>A0A7W5UMQ6</accession>
<organism evidence="2 3">
    <name type="scientific">Alloprevotella rava</name>
    <dbReference type="NCBI Taxonomy" id="671218"/>
    <lineage>
        <taxon>Bacteria</taxon>
        <taxon>Pseudomonadati</taxon>
        <taxon>Bacteroidota</taxon>
        <taxon>Bacteroidia</taxon>
        <taxon>Bacteroidales</taxon>
        <taxon>Prevotellaceae</taxon>
        <taxon>Alloprevotella</taxon>
    </lineage>
</organism>
<evidence type="ECO:0000256" key="1">
    <source>
        <dbReference type="SAM" id="SignalP"/>
    </source>
</evidence>
<dbReference type="Proteomes" id="UP000541425">
    <property type="component" value="Unassembled WGS sequence"/>
</dbReference>
<proteinExistence type="predicted"/>
<dbReference type="AlphaFoldDB" id="A0A7W5UMQ6"/>
<dbReference type="InterPro" id="IPR007298">
    <property type="entry name" value="Cu-R_lipoprotein_NlpE"/>
</dbReference>
<feature type="signal peptide" evidence="1">
    <location>
        <begin position="1"/>
        <end position="18"/>
    </location>
</feature>
<sequence>MKKILFVAAAAVMTFASCGNKTNGNGNGTDSIADSTADSTVYAGVLPGADGSDSVTITLKSDSTFTRTHSGSQTETGKYSVDAKNILTTVAGADSDFYAMTPDSLTMLGADKQPAASGLPYVLKKVAK</sequence>